<dbReference type="InterPro" id="IPR035919">
    <property type="entry name" value="EAL_sf"/>
</dbReference>
<dbReference type="InterPro" id="IPR052155">
    <property type="entry name" value="Biofilm_reg_signaling"/>
</dbReference>
<dbReference type="Pfam" id="PF08447">
    <property type="entry name" value="PAS_3"/>
    <property type="match status" value="1"/>
</dbReference>
<dbReference type="PROSITE" id="PS50112">
    <property type="entry name" value="PAS"/>
    <property type="match status" value="1"/>
</dbReference>
<dbReference type="PROSITE" id="PS50113">
    <property type="entry name" value="PAC"/>
    <property type="match status" value="1"/>
</dbReference>
<dbReference type="SMART" id="SM00052">
    <property type="entry name" value="EAL"/>
    <property type="match status" value="1"/>
</dbReference>
<dbReference type="PANTHER" id="PTHR44757">
    <property type="entry name" value="DIGUANYLATE CYCLASE DGCP"/>
    <property type="match status" value="1"/>
</dbReference>
<evidence type="ECO:0000256" key="1">
    <source>
        <dbReference type="SAM" id="Coils"/>
    </source>
</evidence>
<dbReference type="CDD" id="cd00130">
    <property type="entry name" value="PAS"/>
    <property type="match status" value="2"/>
</dbReference>
<name>A0A4R4AK17_MARGR</name>
<feature type="domain" description="GGDEF" evidence="6">
    <location>
        <begin position="362"/>
        <end position="497"/>
    </location>
</feature>
<reference evidence="7 8" key="1">
    <citation type="submission" date="2019-03" db="EMBL/GenBank/DDBJ databases">
        <title>Genomic Encyclopedia of Type Strains, Phase IV (KMG-IV): sequencing the most valuable type-strain genomes for metagenomic binning, comparative biology and taxonomic classification.</title>
        <authorList>
            <person name="Goeker M."/>
        </authorList>
    </citation>
    <scope>NUCLEOTIDE SEQUENCE [LARGE SCALE GENOMIC DNA]</scope>
    <source>
        <strain evidence="7 8">DSM 203</strain>
    </source>
</reference>
<organism evidence="7 8">
    <name type="scientific">Marichromatium gracile</name>
    <name type="common">Chromatium gracile</name>
    <dbReference type="NCBI Taxonomy" id="1048"/>
    <lineage>
        <taxon>Bacteria</taxon>
        <taxon>Pseudomonadati</taxon>
        <taxon>Pseudomonadota</taxon>
        <taxon>Gammaproteobacteria</taxon>
        <taxon>Chromatiales</taxon>
        <taxon>Chromatiaceae</taxon>
        <taxon>Marichromatium</taxon>
    </lineage>
</organism>
<dbReference type="CDD" id="cd01949">
    <property type="entry name" value="GGDEF"/>
    <property type="match status" value="1"/>
</dbReference>
<evidence type="ECO:0000313" key="8">
    <source>
        <dbReference type="Proteomes" id="UP000295247"/>
    </source>
</evidence>
<keyword evidence="1" id="KW-0175">Coiled coil</keyword>
<dbReference type="PROSITE" id="PS50883">
    <property type="entry name" value="EAL"/>
    <property type="match status" value="1"/>
</dbReference>
<dbReference type="PROSITE" id="PS50887">
    <property type="entry name" value="GGDEF"/>
    <property type="match status" value="1"/>
</dbReference>
<evidence type="ECO:0000256" key="2">
    <source>
        <dbReference type="SAM" id="MobiDB-lite"/>
    </source>
</evidence>
<dbReference type="InterPro" id="IPR013655">
    <property type="entry name" value="PAS_fold_3"/>
</dbReference>
<dbReference type="NCBIfam" id="TIGR00229">
    <property type="entry name" value="sensory_box"/>
    <property type="match status" value="2"/>
</dbReference>
<evidence type="ECO:0000259" key="3">
    <source>
        <dbReference type="PROSITE" id="PS50112"/>
    </source>
</evidence>
<dbReference type="Proteomes" id="UP000295247">
    <property type="component" value="Unassembled WGS sequence"/>
</dbReference>
<feature type="domain" description="PAC" evidence="4">
    <location>
        <begin position="278"/>
        <end position="330"/>
    </location>
</feature>
<evidence type="ECO:0000259" key="4">
    <source>
        <dbReference type="PROSITE" id="PS50113"/>
    </source>
</evidence>
<dbReference type="InterPro" id="IPR013767">
    <property type="entry name" value="PAS_fold"/>
</dbReference>
<dbReference type="SMART" id="SM00086">
    <property type="entry name" value="PAC"/>
    <property type="match status" value="1"/>
</dbReference>
<dbReference type="InterPro" id="IPR043128">
    <property type="entry name" value="Rev_trsase/Diguanyl_cyclase"/>
</dbReference>
<accession>A0A4R4AK17</accession>
<dbReference type="RefSeq" id="WP_132228176.1">
    <property type="nucleotide sequence ID" value="NZ_NRRH01000002.1"/>
</dbReference>
<sequence>MPDRTDREQPARPPPGVPIPLKELRQRAEAQLCAIRDAALVTDNQSNHELRVHQIELELQNEELRRTQEALELSRARYFDLYDLAPVGYLTLSETGIIQQANLAAETLLGLSRAGLVGKPLSQFILPEDQDIHYQHRRALWSTGRTQHYELRLRPSTATPIIWVSLDACLVPETTTDTAHHDWRLIMTDITIRKRDEQKIIDSQARLHLVATLAELAFWEWTPHTNQVIFPLEWQRQMGYDQGALPKNFDDWAELLHPDDREPSLAKLRGFAANRESCEIQYRLRRKDGAYRWLQARPEVIQDANNTYQRILLAQQDITRRKEAELHALRLAQHDPLTGLPTRRLLDQLANQMLVSARRSKRQLAVLFFDLDDFKAVNDMYGHAVGDLLLQAVAQRLLTLFRAEDIVARLGGDEFVAVLSKIDDATDVARTAGKAIATLAPPYTIGQLQLHCAPSLGISLYPQDGETIEQLMQSADLAMYHAKQIRPGHYQFVTAALNEQVMSSATLERQLRQGIAKEEFRVVYQPVLDLKQGCLHGAEALLRWPQHDQEPIPPSTFLPVAESLHLTHEIGLWVIREVCRQHQSWRVAGLPPIPISVNVSTREFLHPHFIQGLCDACRDAGTEPSALVLHLSESTLFDYPDGSADQLAALRALGVKLVIDDFGLGCSSLSKLDQLPLTGLQINQALVRQLHTARGMPAIIDTIIQFGRALGLDVTVVGIESEADQRFFHAMGCDHLQGFRLGKPMTGGAFAEWYRQHPATAPH</sequence>
<feature type="domain" description="PAS" evidence="3">
    <location>
        <begin position="74"/>
        <end position="131"/>
    </location>
</feature>
<proteinExistence type="predicted"/>
<dbReference type="SMART" id="SM00267">
    <property type="entry name" value="GGDEF"/>
    <property type="match status" value="1"/>
</dbReference>
<dbReference type="PANTHER" id="PTHR44757:SF2">
    <property type="entry name" value="BIOFILM ARCHITECTURE MAINTENANCE PROTEIN MBAA"/>
    <property type="match status" value="1"/>
</dbReference>
<feature type="region of interest" description="Disordered" evidence="2">
    <location>
        <begin position="1"/>
        <end position="20"/>
    </location>
</feature>
<dbReference type="Gene3D" id="3.30.450.20">
    <property type="entry name" value="PAS domain"/>
    <property type="match status" value="2"/>
</dbReference>
<dbReference type="InterPro" id="IPR000014">
    <property type="entry name" value="PAS"/>
</dbReference>
<evidence type="ECO:0000259" key="5">
    <source>
        <dbReference type="PROSITE" id="PS50883"/>
    </source>
</evidence>
<dbReference type="Gene3D" id="3.20.20.450">
    <property type="entry name" value="EAL domain"/>
    <property type="match status" value="1"/>
</dbReference>
<dbReference type="InterPro" id="IPR029787">
    <property type="entry name" value="Nucleotide_cyclase"/>
</dbReference>
<feature type="coiled-coil region" evidence="1">
    <location>
        <begin position="50"/>
        <end position="77"/>
    </location>
</feature>
<gene>
    <name evidence="7" type="ORF">EDC29_101159</name>
</gene>
<dbReference type="SMART" id="SM00091">
    <property type="entry name" value="PAS"/>
    <property type="match status" value="2"/>
</dbReference>
<dbReference type="InterPro" id="IPR001610">
    <property type="entry name" value="PAC"/>
</dbReference>
<dbReference type="AlphaFoldDB" id="A0A4R4AK17"/>
<dbReference type="InterPro" id="IPR000160">
    <property type="entry name" value="GGDEF_dom"/>
</dbReference>
<evidence type="ECO:0000259" key="6">
    <source>
        <dbReference type="PROSITE" id="PS50887"/>
    </source>
</evidence>
<dbReference type="GO" id="GO:0006355">
    <property type="term" value="P:regulation of DNA-templated transcription"/>
    <property type="evidence" value="ECO:0007669"/>
    <property type="project" value="InterPro"/>
</dbReference>
<dbReference type="SUPFAM" id="SSF55785">
    <property type="entry name" value="PYP-like sensor domain (PAS domain)"/>
    <property type="match status" value="2"/>
</dbReference>
<dbReference type="EMBL" id="SMDC01000001">
    <property type="protein sequence ID" value="TCW39743.1"/>
    <property type="molecule type" value="Genomic_DNA"/>
</dbReference>
<dbReference type="InterPro" id="IPR000700">
    <property type="entry name" value="PAS-assoc_C"/>
</dbReference>
<feature type="compositionally biased region" description="Basic and acidic residues" evidence="2">
    <location>
        <begin position="1"/>
        <end position="10"/>
    </location>
</feature>
<protein>
    <submittedName>
        <fullName evidence="7">PAS domain S-box-containing protein/diguanylate cyclase (GGDEF)-like protein</fullName>
    </submittedName>
</protein>
<dbReference type="InterPro" id="IPR035965">
    <property type="entry name" value="PAS-like_dom_sf"/>
</dbReference>
<dbReference type="Pfam" id="PF00563">
    <property type="entry name" value="EAL"/>
    <property type="match status" value="1"/>
</dbReference>
<comment type="caution">
    <text evidence="7">The sequence shown here is derived from an EMBL/GenBank/DDBJ whole genome shotgun (WGS) entry which is preliminary data.</text>
</comment>
<evidence type="ECO:0000313" key="7">
    <source>
        <dbReference type="EMBL" id="TCW39743.1"/>
    </source>
</evidence>
<dbReference type="Pfam" id="PF00989">
    <property type="entry name" value="PAS"/>
    <property type="match status" value="1"/>
</dbReference>
<feature type="domain" description="EAL" evidence="5">
    <location>
        <begin position="504"/>
        <end position="758"/>
    </location>
</feature>
<dbReference type="NCBIfam" id="TIGR00254">
    <property type="entry name" value="GGDEF"/>
    <property type="match status" value="1"/>
</dbReference>
<dbReference type="Gene3D" id="3.30.70.270">
    <property type="match status" value="1"/>
</dbReference>
<dbReference type="InterPro" id="IPR001633">
    <property type="entry name" value="EAL_dom"/>
</dbReference>
<dbReference type="Pfam" id="PF00990">
    <property type="entry name" value="GGDEF"/>
    <property type="match status" value="1"/>
</dbReference>
<dbReference type="CDD" id="cd01948">
    <property type="entry name" value="EAL"/>
    <property type="match status" value="1"/>
</dbReference>
<dbReference type="SUPFAM" id="SSF55073">
    <property type="entry name" value="Nucleotide cyclase"/>
    <property type="match status" value="1"/>
</dbReference>
<dbReference type="SUPFAM" id="SSF141868">
    <property type="entry name" value="EAL domain-like"/>
    <property type="match status" value="1"/>
</dbReference>